<gene>
    <name evidence="2" type="ORF">AWM79_21720</name>
</gene>
<sequence length="175" mass="19453">MSDEASAFQTLVNLASTMYAEHKTILAFIGGAITFGVPHGYKLYKFFADRKDLKDKIYEELIDEAHKNRALVQNAANILAEMILKAKSGLYWGDGGGAVFLYLDKVERGVVRPAVDAAEEFYTAVCDSNSLSLRKLRGYRVRAKKIKHANELALSGMQARLREYGVLGKFVGKVE</sequence>
<accession>A0A0X1T6M0</accession>
<dbReference type="RefSeq" id="WP_060783753.1">
    <property type="nucleotide sequence ID" value="NZ_CP014135.1"/>
</dbReference>
<evidence type="ECO:0000256" key="1">
    <source>
        <dbReference type="SAM" id="Phobius"/>
    </source>
</evidence>
<dbReference type="EMBL" id="CP014135">
    <property type="protein sequence ID" value="AMB87757.1"/>
    <property type="molecule type" value="Genomic_DNA"/>
</dbReference>
<feature type="transmembrane region" description="Helical" evidence="1">
    <location>
        <begin position="25"/>
        <end position="44"/>
    </location>
</feature>
<organism evidence="2 3">
    <name type="scientific">Pseudomonas agarici</name>
    <dbReference type="NCBI Taxonomy" id="46677"/>
    <lineage>
        <taxon>Bacteria</taxon>
        <taxon>Pseudomonadati</taxon>
        <taxon>Pseudomonadota</taxon>
        <taxon>Gammaproteobacteria</taxon>
        <taxon>Pseudomonadales</taxon>
        <taxon>Pseudomonadaceae</taxon>
        <taxon>Pseudomonas</taxon>
    </lineage>
</organism>
<keyword evidence="1" id="KW-1133">Transmembrane helix</keyword>
<evidence type="ECO:0000313" key="2">
    <source>
        <dbReference type="EMBL" id="AMB87757.1"/>
    </source>
</evidence>
<keyword evidence="1" id="KW-0812">Transmembrane</keyword>
<keyword evidence="3" id="KW-1185">Reference proteome</keyword>
<dbReference type="Proteomes" id="UP000063229">
    <property type="component" value="Chromosome"/>
</dbReference>
<proteinExistence type="predicted"/>
<dbReference type="AlphaFoldDB" id="A0A0X1T6M0"/>
<evidence type="ECO:0000313" key="3">
    <source>
        <dbReference type="Proteomes" id="UP000063229"/>
    </source>
</evidence>
<protein>
    <submittedName>
        <fullName evidence="2">Uncharacterized protein</fullName>
    </submittedName>
</protein>
<reference evidence="2 3" key="1">
    <citation type="submission" date="2016-01" db="EMBL/GenBank/DDBJ databases">
        <authorList>
            <person name="McClelland M."/>
            <person name="Jain A."/>
            <person name="Saraogi P."/>
            <person name="Mendelson R."/>
            <person name="Westerman R."/>
            <person name="SanMiguel P."/>
            <person name="Csonka L."/>
        </authorList>
    </citation>
    <scope>NUCLEOTIDE SEQUENCE [LARGE SCALE GENOMIC DNA]</scope>
    <source>
        <strain evidence="2 3">NCPPB 2472</strain>
    </source>
</reference>
<name>A0A0X1T6M0_PSEAA</name>
<dbReference type="KEGG" id="pagb:AWM79_21720"/>
<keyword evidence="1" id="KW-0472">Membrane</keyword>